<dbReference type="Proteomes" id="UP000307956">
    <property type="component" value="Unassembled WGS sequence"/>
</dbReference>
<comment type="caution">
    <text evidence="1">The sequence shown here is derived from an EMBL/GenBank/DDBJ whole genome shotgun (WGS) entry which is preliminary data.</text>
</comment>
<organism evidence="1 2">
    <name type="scientific">Pseudothauera rhizosphaerae</name>
    <dbReference type="NCBI Taxonomy" id="2565932"/>
    <lineage>
        <taxon>Bacteria</taxon>
        <taxon>Pseudomonadati</taxon>
        <taxon>Pseudomonadota</taxon>
        <taxon>Betaproteobacteria</taxon>
        <taxon>Rhodocyclales</taxon>
        <taxon>Zoogloeaceae</taxon>
        <taxon>Pseudothauera</taxon>
    </lineage>
</organism>
<proteinExistence type="predicted"/>
<dbReference type="EMBL" id="SSOD01000001">
    <property type="protein sequence ID" value="THF65225.1"/>
    <property type="molecule type" value="Genomic_DNA"/>
</dbReference>
<name>A0A4S4AYL6_9RHOO</name>
<dbReference type="AlphaFoldDB" id="A0A4S4AYL6"/>
<protein>
    <submittedName>
        <fullName evidence="1">Uncharacterized protein</fullName>
    </submittedName>
</protein>
<keyword evidence="2" id="KW-1185">Reference proteome</keyword>
<gene>
    <name evidence="1" type="ORF">E6O51_01085</name>
</gene>
<evidence type="ECO:0000313" key="2">
    <source>
        <dbReference type="Proteomes" id="UP000307956"/>
    </source>
</evidence>
<sequence>MTPQQIHRIDQRLKEWRARHADAASLRAAYRAKVLEFTLNSMALENEQVDRERVQAWRTRPSR</sequence>
<reference evidence="1 2" key="1">
    <citation type="submission" date="2019-04" db="EMBL/GenBank/DDBJ databases">
        <title>Azoarcus rhizosphaerae sp. nov. isolated from rhizosphere of Ficus religiosa.</title>
        <authorList>
            <person name="Lin S.-Y."/>
            <person name="Hameed A."/>
            <person name="Hsu Y.-H."/>
            <person name="Young C.-C."/>
        </authorList>
    </citation>
    <scope>NUCLEOTIDE SEQUENCE [LARGE SCALE GENOMIC DNA]</scope>
    <source>
        <strain evidence="1 2">CC-YHH848</strain>
    </source>
</reference>
<evidence type="ECO:0000313" key="1">
    <source>
        <dbReference type="EMBL" id="THF65225.1"/>
    </source>
</evidence>
<accession>A0A4S4AYL6</accession>